<dbReference type="PANTHER" id="PTHR43272:SF107">
    <property type="entry name" value="LONG-CHAIN-FATTY-ACID--COA LIGASE 5"/>
    <property type="match status" value="1"/>
</dbReference>
<gene>
    <name evidence="6" type="ORF">OKA104_LOCUS27697</name>
    <name evidence="5" type="ORF">VCS650_LOCUS25054</name>
</gene>
<organism evidence="6 7">
    <name type="scientific">Adineta steineri</name>
    <dbReference type="NCBI Taxonomy" id="433720"/>
    <lineage>
        <taxon>Eukaryota</taxon>
        <taxon>Metazoa</taxon>
        <taxon>Spiralia</taxon>
        <taxon>Gnathifera</taxon>
        <taxon>Rotifera</taxon>
        <taxon>Eurotatoria</taxon>
        <taxon>Bdelloidea</taxon>
        <taxon>Adinetida</taxon>
        <taxon>Adinetidae</taxon>
        <taxon>Adineta</taxon>
    </lineage>
</organism>
<dbReference type="EC" id="6.2.1.3" evidence="3"/>
<dbReference type="Gene3D" id="3.40.50.12780">
    <property type="entry name" value="N-terminal domain of ligase-like"/>
    <property type="match status" value="1"/>
</dbReference>
<dbReference type="PANTHER" id="PTHR43272">
    <property type="entry name" value="LONG-CHAIN-FATTY-ACID--COA LIGASE"/>
    <property type="match status" value="1"/>
</dbReference>
<dbReference type="Proteomes" id="UP000663891">
    <property type="component" value="Unassembled WGS sequence"/>
</dbReference>
<proteinExistence type="predicted"/>
<keyword evidence="2" id="KW-0443">Lipid metabolism</keyword>
<dbReference type="EMBL" id="CAJOAY010002584">
    <property type="protein sequence ID" value="CAF3963927.1"/>
    <property type="molecule type" value="Genomic_DNA"/>
</dbReference>
<dbReference type="AlphaFoldDB" id="A0A819LCN1"/>
<evidence type="ECO:0000313" key="5">
    <source>
        <dbReference type="EMBL" id="CAF1190992.1"/>
    </source>
</evidence>
<dbReference type="PROSITE" id="PS00455">
    <property type="entry name" value="AMP_BINDING"/>
    <property type="match status" value="1"/>
</dbReference>
<keyword evidence="1" id="KW-0436">Ligase</keyword>
<comment type="caution">
    <text evidence="6">The sequence shown here is derived from an EMBL/GenBank/DDBJ whole genome shotgun (WGS) entry which is preliminary data.</text>
</comment>
<feature type="domain" description="AMP-dependent synthetase/ligase" evidence="4">
    <location>
        <begin position="94"/>
        <end position="490"/>
    </location>
</feature>
<evidence type="ECO:0000256" key="1">
    <source>
        <dbReference type="ARBA" id="ARBA00022598"/>
    </source>
</evidence>
<evidence type="ECO:0000259" key="4">
    <source>
        <dbReference type="Pfam" id="PF00501"/>
    </source>
</evidence>
<dbReference type="Pfam" id="PF00501">
    <property type="entry name" value="AMP-binding"/>
    <property type="match status" value="1"/>
</dbReference>
<evidence type="ECO:0000256" key="3">
    <source>
        <dbReference type="ARBA" id="ARBA00026121"/>
    </source>
</evidence>
<evidence type="ECO:0000313" key="6">
    <source>
        <dbReference type="EMBL" id="CAF3963927.1"/>
    </source>
</evidence>
<dbReference type="OrthoDB" id="10253869at2759"/>
<dbReference type="GO" id="GO:0004467">
    <property type="term" value="F:long-chain fatty acid-CoA ligase activity"/>
    <property type="evidence" value="ECO:0007669"/>
    <property type="project" value="UniProtKB-EC"/>
</dbReference>
<dbReference type="InterPro" id="IPR042099">
    <property type="entry name" value="ANL_N_sf"/>
</dbReference>
<evidence type="ECO:0000256" key="2">
    <source>
        <dbReference type="ARBA" id="ARBA00022832"/>
    </source>
</evidence>
<dbReference type="InterPro" id="IPR000873">
    <property type="entry name" value="AMP-dep_synth/lig_dom"/>
</dbReference>
<sequence>MSINGIKTNDIYKKSWINCESKKDDLSNQTVEIDPNEHIRRSQRYKDVDIWTFYKLIYPNVCTLGDLLLQGLIESKDGPCIGRFLSEQTSSTTDIEWFTYSAIIEQCRLIGTYLWSSINLTPMISKVVIFSANRLEHICVEHACYMYGFIVIGLHSTSDSSTVRNVLVQSQASVLIVDDYKRISSFLEEIWKTTNVIKVITMDDVEKVDQKLENISNILKKTKTSIKSLPKIDPDSMATFMLTSGTTGEPKMAMLTHENILATVKGEVDRRRFDNISIKSNDRHLSFLPMTHCFERTALLNFFVKGGQVVFCPSKDKLFEYMAIVKPTRICMVPRVLNNIYEQFSISLTPTNKSPCDRISTEIGISKDINHADVDKTDWKSYRSIFQQVKQMFGGEVKSVLSGAAPIAPEVLEFFRLALDATVTEGYAQTESAAAGAWTHAACASNFGTVGVPMPTVEIKLTDVDGTLYKASNHQGEIKIRGPTIFKGYYGDEAKTREIIDGDGWLHTGDIGEWTSLGTLRIIDRCKNIFKLNNGKHIAPEPLERIYLRSPWIAQIFVDGNSDQSSVVAIIVPDELYLNKHFSSSMENKSTASLVSLCQNSLLKQIIHDDLIRLAKQYNLHHCEIPSNIYLDSERFTHANGLLTPTMKIRRVVARQRFHELIKQLYTTTHSASIKHIILSKM</sequence>
<dbReference type="Proteomes" id="UP000663881">
    <property type="component" value="Unassembled WGS sequence"/>
</dbReference>
<dbReference type="GO" id="GO:0005783">
    <property type="term" value="C:endoplasmic reticulum"/>
    <property type="evidence" value="ECO:0007669"/>
    <property type="project" value="TreeGrafter"/>
</dbReference>
<dbReference type="InterPro" id="IPR020845">
    <property type="entry name" value="AMP-binding_CS"/>
</dbReference>
<keyword evidence="2" id="KW-0276">Fatty acid metabolism</keyword>
<dbReference type="GO" id="GO:0016020">
    <property type="term" value="C:membrane"/>
    <property type="evidence" value="ECO:0007669"/>
    <property type="project" value="TreeGrafter"/>
</dbReference>
<dbReference type="EMBL" id="CAJNON010000316">
    <property type="protein sequence ID" value="CAF1190992.1"/>
    <property type="molecule type" value="Genomic_DNA"/>
</dbReference>
<dbReference type="SUPFAM" id="SSF56801">
    <property type="entry name" value="Acetyl-CoA synthetase-like"/>
    <property type="match status" value="1"/>
</dbReference>
<protein>
    <recommendedName>
        <fullName evidence="3">long-chain-fatty-acid--CoA ligase</fullName>
        <ecNumber evidence="3">6.2.1.3</ecNumber>
    </recommendedName>
</protein>
<reference evidence="6" key="1">
    <citation type="submission" date="2021-02" db="EMBL/GenBank/DDBJ databases">
        <authorList>
            <person name="Nowell W R."/>
        </authorList>
    </citation>
    <scope>NUCLEOTIDE SEQUENCE</scope>
</reference>
<accession>A0A819LCN1</accession>
<name>A0A819LCN1_9BILA</name>
<evidence type="ECO:0000313" key="7">
    <source>
        <dbReference type="Proteomes" id="UP000663881"/>
    </source>
</evidence>